<dbReference type="Proteomes" id="UP001501777">
    <property type="component" value="Unassembled WGS sequence"/>
</dbReference>
<dbReference type="InterPro" id="IPR003594">
    <property type="entry name" value="HATPase_dom"/>
</dbReference>
<dbReference type="Pfam" id="PF13581">
    <property type="entry name" value="HATPase_c_2"/>
    <property type="match status" value="1"/>
</dbReference>
<evidence type="ECO:0000313" key="4">
    <source>
        <dbReference type="Proteomes" id="UP001501777"/>
    </source>
</evidence>
<dbReference type="PANTHER" id="PTHR35526">
    <property type="entry name" value="ANTI-SIGMA-F FACTOR RSBW-RELATED"/>
    <property type="match status" value="1"/>
</dbReference>
<proteinExistence type="predicted"/>
<keyword evidence="1" id="KW-0808">Transferase</keyword>
<keyword evidence="1" id="KW-0723">Serine/threonine-protein kinase</keyword>
<keyword evidence="1" id="KW-0418">Kinase</keyword>
<dbReference type="InterPro" id="IPR050267">
    <property type="entry name" value="Anti-sigma-factor_SerPK"/>
</dbReference>
<name>A0ABP5ZVE4_STRLO</name>
<evidence type="ECO:0000313" key="3">
    <source>
        <dbReference type="EMBL" id="GAA2505254.1"/>
    </source>
</evidence>
<dbReference type="GO" id="GO:0005524">
    <property type="term" value="F:ATP binding"/>
    <property type="evidence" value="ECO:0007669"/>
    <property type="project" value="UniProtKB-KW"/>
</dbReference>
<protein>
    <submittedName>
        <fullName evidence="3">ATP-binding protein</fullName>
    </submittedName>
</protein>
<evidence type="ECO:0000256" key="1">
    <source>
        <dbReference type="ARBA" id="ARBA00022527"/>
    </source>
</evidence>
<feature type="domain" description="Histidine kinase/HSP90-like ATPase" evidence="2">
    <location>
        <begin position="26"/>
        <end position="138"/>
    </location>
</feature>
<dbReference type="InterPro" id="IPR036890">
    <property type="entry name" value="HATPase_C_sf"/>
</dbReference>
<dbReference type="CDD" id="cd16936">
    <property type="entry name" value="HATPase_RsbW-like"/>
    <property type="match status" value="1"/>
</dbReference>
<keyword evidence="3" id="KW-0547">Nucleotide-binding</keyword>
<reference evidence="4" key="1">
    <citation type="journal article" date="2019" name="Int. J. Syst. Evol. Microbiol.">
        <title>The Global Catalogue of Microorganisms (GCM) 10K type strain sequencing project: providing services to taxonomists for standard genome sequencing and annotation.</title>
        <authorList>
            <consortium name="The Broad Institute Genomics Platform"/>
            <consortium name="The Broad Institute Genome Sequencing Center for Infectious Disease"/>
            <person name="Wu L."/>
            <person name="Ma J."/>
        </authorList>
    </citation>
    <scope>NUCLEOTIDE SEQUENCE [LARGE SCALE GENOMIC DNA]</scope>
    <source>
        <strain evidence="4">JCM 4395</strain>
    </source>
</reference>
<dbReference type="SUPFAM" id="SSF55874">
    <property type="entry name" value="ATPase domain of HSP90 chaperone/DNA topoisomerase II/histidine kinase"/>
    <property type="match status" value="1"/>
</dbReference>
<gene>
    <name evidence="3" type="ORF">GCM10010276_56820</name>
</gene>
<organism evidence="3 4">
    <name type="scientific">Streptomyces longisporus</name>
    <dbReference type="NCBI Taxonomy" id="1948"/>
    <lineage>
        <taxon>Bacteria</taxon>
        <taxon>Bacillati</taxon>
        <taxon>Actinomycetota</taxon>
        <taxon>Actinomycetes</taxon>
        <taxon>Kitasatosporales</taxon>
        <taxon>Streptomycetaceae</taxon>
        <taxon>Streptomyces</taxon>
    </lineage>
</organism>
<comment type="caution">
    <text evidence="3">The sequence shown here is derived from an EMBL/GenBank/DDBJ whole genome shotgun (WGS) entry which is preliminary data.</text>
</comment>
<dbReference type="EMBL" id="BAAASG010000013">
    <property type="protein sequence ID" value="GAA2505254.1"/>
    <property type="molecule type" value="Genomic_DNA"/>
</dbReference>
<keyword evidence="3" id="KW-0067">ATP-binding</keyword>
<dbReference type="PANTHER" id="PTHR35526:SF3">
    <property type="entry name" value="ANTI-SIGMA-F FACTOR RSBW"/>
    <property type="match status" value="1"/>
</dbReference>
<sequence length="162" mass="17848">MTLRNSRPVNHTTQLPSLRERFFRRERRSVQAARQFTAETLTGWGLAGTDRADDVLLCVSELVTNALLHGVPPGRLSRLLLRHDGRVLGVEVHDSGPGVPRVVEGGDVGGKGGRGLLLVSALSDKWGARERELGKVVWCEFELPYRAERVPVVSGSRYLGDQ</sequence>
<dbReference type="Gene3D" id="3.30.565.10">
    <property type="entry name" value="Histidine kinase-like ATPase, C-terminal domain"/>
    <property type="match status" value="1"/>
</dbReference>
<keyword evidence="4" id="KW-1185">Reference proteome</keyword>
<evidence type="ECO:0000259" key="2">
    <source>
        <dbReference type="Pfam" id="PF13581"/>
    </source>
</evidence>
<accession>A0ABP5ZVE4</accession>